<dbReference type="InterPro" id="IPR000073">
    <property type="entry name" value="AB_hydrolase_1"/>
</dbReference>
<name>A0A0G2E977_PHACM</name>
<dbReference type="OrthoDB" id="408373at2759"/>
<dbReference type="EMBL" id="LCWF01000110">
    <property type="protein sequence ID" value="KKY19119.1"/>
    <property type="molecule type" value="Genomic_DNA"/>
</dbReference>
<proteinExistence type="predicted"/>
<evidence type="ECO:0000259" key="1">
    <source>
        <dbReference type="Pfam" id="PF00561"/>
    </source>
</evidence>
<dbReference type="Proteomes" id="UP000053317">
    <property type="component" value="Unassembled WGS sequence"/>
</dbReference>
<keyword evidence="3" id="KW-1185">Reference proteome</keyword>
<dbReference type="AlphaFoldDB" id="A0A0G2E977"/>
<reference evidence="2 3" key="1">
    <citation type="submission" date="2015-05" db="EMBL/GenBank/DDBJ databases">
        <title>Distinctive expansion of gene families associated with plant cell wall degradation and secondary metabolism in the genomes of grapevine trunk pathogens.</title>
        <authorList>
            <person name="Lawrence D.P."/>
            <person name="Travadon R."/>
            <person name="Rolshausen P.E."/>
            <person name="Baumgartner K."/>
        </authorList>
    </citation>
    <scope>NUCLEOTIDE SEQUENCE [LARGE SCALE GENOMIC DNA]</scope>
    <source>
        <strain evidence="2">UCRPC4</strain>
    </source>
</reference>
<dbReference type="Pfam" id="PF00561">
    <property type="entry name" value="Abhydrolase_1"/>
    <property type="match status" value="1"/>
</dbReference>
<feature type="domain" description="AB hydrolase-1" evidence="1">
    <location>
        <begin position="36"/>
        <end position="175"/>
    </location>
</feature>
<evidence type="ECO:0000313" key="3">
    <source>
        <dbReference type="Proteomes" id="UP000053317"/>
    </source>
</evidence>
<comment type="caution">
    <text evidence="2">The sequence shown here is derived from an EMBL/GenBank/DDBJ whole genome shotgun (WGS) entry which is preliminary data.</text>
</comment>
<protein>
    <submittedName>
        <fullName evidence="2">Putative alpha beta hydrolase fold protein</fullName>
    </submittedName>
</protein>
<organism evidence="2 3">
    <name type="scientific">Phaeomoniella chlamydospora</name>
    <name type="common">Phaeoacremonium chlamydosporum</name>
    <dbReference type="NCBI Taxonomy" id="158046"/>
    <lineage>
        <taxon>Eukaryota</taxon>
        <taxon>Fungi</taxon>
        <taxon>Dikarya</taxon>
        <taxon>Ascomycota</taxon>
        <taxon>Pezizomycotina</taxon>
        <taxon>Eurotiomycetes</taxon>
        <taxon>Chaetothyriomycetidae</taxon>
        <taxon>Phaeomoniellales</taxon>
        <taxon>Phaeomoniellaceae</taxon>
        <taxon>Phaeomoniella</taxon>
    </lineage>
</organism>
<dbReference type="GO" id="GO:0016787">
    <property type="term" value="F:hydrolase activity"/>
    <property type="evidence" value="ECO:0007669"/>
    <property type="project" value="UniProtKB-KW"/>
</dbReference>
<dbReference type="PANTHER" id="PTHR43329">
    <property type="entry name" value="EPOXIDE HYDROLASE"/>
    <property type="match status" value="1"/>
</dbReference>
<sequence>MPNPLFPDFEEINLTVEPSVTIRGLKSPTNTITDRPPLLLLHGFPQNLNIWHKIAAPLSSAYTVILLDLRGYGQSSKPESSPTDPHPHAAYSKTTMARDIVRAMEQLNYAKFYICAHDRGARVSHRLCVDYPDSVIKSIFLDISPTYTMYSKTDFTFARLYAHWFFLIKAAPFPEKLILGNPRAFLEGQMFGRHQQSSSSDPHDVTTLFHPTALESYVQNLSSPAGVHAMCEDYRAAATIDMDEAKRDIDQGRKIKCPLRVLWGKQGVVEKCFDCVKDWTDVTDEGVEVSGRALDCGHYIPEEQGEELRAEIERFFLKAEKLIGCRELGSEEKGDGMYCKEVGG</sequence>
<gene>
    <name evidence="2" type="ORF">UCRPC4_g04627</name>
</gene>
<dbReference type="InterPro" id="IPR029058">
    <property type="entry name" value="AB_hydrolase_fold"/>
</dbReference>
<reference evidence="2 3" key="2">
    <citation type="submission" date="2015-05" db="EMBL/GenBank/DDBJ databases">
        <authorList>
            <person name="Morales-Cruz A."/>
            <person name="Amrine K.C."/>
            <person name="Cantu D."/>
        </authorList>
    </citation>
    <scope>NUCLEOTIDE SEQUENCE [LARGE SCALE GENOMIC DNA]</scope>
    <source>
        <strain evidence="2">UCRPC4</strain>
    </source>
</reference>
<dbReference type="SUPFAM" id="SSF53474">
    <property type="entry name" value="alpha/beta-Hydrolases"/>
    <property type="match status" value="1"/>
</dbReference>
<keyword evidence="2" id="KW-0378">Hydrolase</keyword>
<accession>A0A0G2E977</accession>
<evidence type="ECO:0000313" key="2">
    <source>
        <dbReference type="EMBL" id="KKY19119.1"/>
    </source>
</evidence>
<dbReference type="Gene3D" id="3.40.50.1820">
    <property type="entry name" value="alpha/beta hydrolase"/>
    <property type="match status" value="1"/>
</dbReference>